<dbReference type="SUPFAM" id="SSF53335">
    <property type="entry name" value="S-adenosyl-L-methionine-dependent methyltransferases"/>
    <property type="match status" value="1"/>
</dbReference>
<organism evidence="1 2">
    <name type="scientific">Corynebacterium lactis RW2-5</name>
    <dbReference type="NCBI Taxonomy" id="1408189"/>
    <lineage>
        <taxon>Bacteria</taxon>
        <taxon>Bacillati</taxon>
        <taxon>Actinomycetota</taxon>
        <taxon>Actinomycetes</taxon>
        <taxon>Mycobacteriales</taxon>
        <taxon>Corynebacteriaceae</taxon>
        <taxon>Corynebacterium</taxon>
    </lineage>
</organism>
<sequence>MNSADRLAIDAQRWPRIARIPEGKLLGRRAQLSEKSFERLCERYGIALGGESGVRMHIADSTFYARVAEGDWLGLGEAFLAGEWSSEELPNLLSLLLDSGLEVGPEGSFARGLRRLTRPRSLSDGSDDGGELPTSLLQLFAGDLIFGGSGLFASGVRTTSREEIPNNGKGAGRSGIPAKWAVDVTYVDAPRNVVRADLPAAQLRCIDHLLDMARVRAGDRVAEWPSAGGEIALRAAERGAGADVITVSDDHTESVMQRASEAGLSGAVRVEQVGRSIPSPREFTSDYEAVINVERLETFGEAGMVRWLRSAERILVERGTIVAQLAIATEKFDEAAHRSVELIRAYVWPQLNFVTMEQFRRVVDRETGLRVAAEEYIPAHYATTLRLQRSVFAGNARVAAGIGYDRVFRRLWDYSLALLEALVESGRLTMVQVELIHAPRRGR</sequence>
<reference evidence="1 2" key="1">
    <citation type="submission" date="2013-10" db="EMBL/GenBank/DDBJ databases">
        <title>Complete genome sequence of Corynebacterium lactis DSM 45799(T), isolated from raw cow milk.</title>
        <authorList>
            <person name="Ruckert C."/>
            <person name="Albersmeier A."/>
            <person name="Lipski A."/>
            <person name="Kalinowski J."/>
        </authorList>
    </citation>
    <scope>NUCLEOTIDE SEQUENCE [LARGE SCALE GENOMIC DNA]</scope>
    <source>
        <strain evidence="1 2">RW2-5</strain>
    </source>
</reference>
<dbReference type="RefSeq" id="WP_053412219.1">
    <property type="nucleotide sequence ID" value="NZ_CP006841.1"/>
</dbReference>
<protein>
    <submittedName>
        <fullName evidence="1">Cyclopropane-fatty-acyl-phospholipid synthase</fullName>
    </submittedName>
</protein>
<dbReference type="AlphaFoldDB" id="A0A0K2H095"/>
<proteinExistence type="predicted"/>
<dbReference type="InterPro" id="IPR029063">
    <property type="entry name" value="SAM-dependent_MTases_sf"/>
</dbReference>
<dbReference type="Proteomes" id="UP000058446">
    <property type="component" value="Chromosome"/>
</dbReference>
<name>A0A0K2H095_9CORY</name>
<dbReference type="PANTHER" id="PTHR43667:SF2">
    <property type="entry name" value="FATTY ACID C-METHYL TRANSFERASE"/>
    <property type="match status" value="1"/>
</dbReference>
<dbReference type="Gene3D" id="3.40.50.150">
    <property type="entry name" value="Vaccinia Virus protein VP39"/>
    <property type="match status" value="1"/>
</dbReference>
<evidence type="ECO:0000313" key="2">
    <source>
        <dbReference type="Proteomes" id="UP000058446"/>
    </source>
</evidence>
<gene>
    <name evidence="1" type="ORF">CLAC_06645</name>
</gene>
<dbReference type="OrthoDB" id="9782855at2"/>
<dbReference type="Pfam" id="PF02353">
    <property type="entry name" value="CMAS"/>
    <property type="match status" value="1"/>
</dbReference>
<accession>A0A0K2H095</accession>
<dbReference type="PANTHER" id="PTHR43667">
    <property type="entry name" value="CYCLOPROPANE-FATTY-ACYL-PHOSPHOLIPID SYNTHASE"/>
    <property type="match status" value="1"/>
</dbReference>
<dbReference type="KEGG" id="clw:CLAC_06645"/>
<keyword evidence="2" id="KW-1185">Reference proteome</keyword>
<dbReference type="STRING" id="1408189.CLAC_06645"/>
<evidence type="ECO:0000313" key="1">
    <source>
        <dbReference type="EMBL" id="ALA67465.1"/>
    </source>
</evidence>
<dbReference type="PATRIC" id="fig|1408189.4.peg.1323"/>
<dbReference type="InterPro" id="IPR050723">
    <property type="entry name" value="CFA/CMAS"/>
</dbReference>
<dbReference type="EMBL" id="CP006841">
    <property type="protein sequence ID" value="ALA67465.1"/>
    <property type="molecule type" value="Genomic_DNA"/>
</dbReference>